<dbReference type="Proteomes" id="UP000054321">
    <property type="component" value="Unassembled WGS sequence"/>
</dbReference>
<dbReference type="InterPro" id="IPR056143">
    <property type="entry name" value="DUF7726"/>
</dbReference>
<gene>
    <name evidence="2" type="ORF">OIDMADRAFT_19819</name>
</gene>
<dbReference type="AlphaFoldDB" id="A0A0C3GUY4"/>
<evidence type="ECO:0000259" key="1">
    <source>
        <dbReference type="Pfam" id="PF24852"/>
    </source>
</evidence>
<evidence type="ECO:0000313" key="3">
    <source>
        <dbReference type="Proteomes" id="UP000054321"/>
    </source>
</evidence>
<dbReference type="PANTHER" id="PTHR42339">
    <property type="entry name" value="HISTONE H1"/>
    <property type="match status" value="1"/>
</dbReference>
<protein>
    <recommendedName>
        <fullName evidence="1">DUF7726 domain-containing protein</fullName>
    </recommendedName>
</protein>
<proteinExistence type="predicted"/>
<feature type="domain" description="DUF7726" evidence="1">
    <location>
        <begin position="82"/>
        <end position="161"/>
    </location>
</feature>
<organism evidence="2 3">
    <name type="scientific">Oidiodendron maius (strain Zn)</name>
    <dbReference type="NCBI Taxonomy" id="913774"/>
    <lineage>
        <taxon>Eukaryota</taxon>
        <taxon>Fungi</taxon>
        <taxon>Dikarya</taxon>
        <taxon>Ascomycota</taxon>
        <taxon>Pezizomycotina</taxon>
        <taxon>Leotiomycetes</taxon>
        <taxon>Leotiomycetes incertae sedis</taxon>
        <taxon>Myxotrichaceae</taxon>
        <taxon>Oidiodendron</taxon>
    </lineage>
</organism>
<reference evidence="2 3" key="1">
    <citation type="submission" date="2014-04" db="EMBL/GenBank/DDBJ databases">
        <authorList>
            <consortium name="DOE Joint Genome Institute"/>
            <person name="Kuo A."/>
            <person name="Martino E."/>
            <person name="Perotto S."/>
            <person name="Kohler A."/>
            <person name="Nagy L.G."/>
            <person name="Floudas D."/>
            <person name="Copeland A."/>
            <person name="Barry K.W."/>
            <person name="Cichocki N."/>
            <person name="Veneault-Fourrey C."/>
            <person name="LaButti K."/>
            <person name="Lindquist E.A."/>
            <person name="Lipzen A."/>
            <person name="Lundell T."/>
            <person name="Morin E."/>
            <person name="Murat C."/>
            <person name="Sun H."/>
            <person name="Tunlid A."/>
            <person name="Henrissat B."/>
            <person name="Grigoriev I.V."/>
            <person name="Hibbett D.S."/>
            <person name="Martin F."/>
            <person name="Nordberg H.P."/>
            <person name="Cantor M.N."/>
            <person name="Hua S.X."/>
        </authorList>
    </citation>
    <scope>NUCLEOTIDE SEQUENCE [LARGE SCALE GENOMIC DNA]</scope>
    <source>
        <strain evidence="2 3">Zn</strain>
    </source>
</reference>
<accession>A0A0C3GUY4</accession>
<keyword evidence="3" id="KW-1185">Reference proteome</keyword>
<evidence type="ECO:0000313" key="2">
    <source>
        <dbReference type="EMBL" id="KIM99915.1"/>
    </source>
</evidence>
<name>A0A0C3GUY4_OIDMZ</name>
<dbReference type="InParanoid" id="A0A0C3GUY4"/>
<sequence length="213" mass="24294">MKKGEFEKAIGCSGKSVNNFLGQNGPTKGIESNTYSNAFVFFKKRELQGIKPPRKKVKKADEQPKIDVSDVHLDGEDTEEVEVYETCDEVRKKVNAYLRQPNVTQAGFCREISKTFQNGKKVIPKTLTDFLSKKGPSAGNTSAAFYAAYVYFEKLRIKEGKPKSKFRQEMEEIWKGRSGARPGFDTKTPSNRGYFCRANERPYEDKYGWVTFH</sequence>
<reference evidence="3" key="2">
    <citation type="submission" date="2015-01" db="EMBL/GenBank/DDBJ databases">
        <title>Evolutionary Origins and Diversification of the Mycorrhizal Mutualists.</title>
        <authorList>
            <consortium name="DOE Joint Genome Institute"/>
            <consortium name="Mycorrhizal Genomics Consortium"/>
            <person name="Kohler A."/>
            <person name="Kuo A."/>
            <person name="Nagy L.G."/>
            <person name="Floudas D."/>
            <person name="Copeland A."/>
            <person name="Barry K.W."/>
            <person name="Cichocki N."/>
            <person name="Veneault-Fourrey C."/>
            <person name="LaButti K."/>
            <person name="Lindquist E.A."/>
            <person name="Lipzen A."/>
            <person name="Lundell T."/>
            <person name="Morin E."/>
            <person name="Murat C."/>
            <person name="Riley R."/>
            <person name="Ohm R."/>
            <person name="Sun H."/>
            <person name="Tunlid A."/>
            <person name="Henrissat B."/>
            <person name="Grigoriev I.V."/>
            <person name="Hibbett D.S."/>
            <person name="Martin F."/>
        </authorList>
    </citation>
    <scope>NUCLEOTIDE SEQUENCE [LARGE SCALE GENOMIC DNA]</scope>
    <source>
        <strain evidence="3">Zn</strain>
    </source>
</reference>
<feature type="domain" description="DUF7726" evidence="1">
    <location>
        <begin position="1"/>
        <end position="51"/>
    </location>
</feature>
<dbReference type="HOGENOM" id="CLU_060561_0_0_1"/>
<dbReference type="PANTHER" id="PTHR42339:SF1">
    <property type="entry name" value="HISTONE H1"/>
    <property type="match status" value="1"/>
</dbReference>
<dbReference type="OrthoDB" id="2592504at2759"/>
<dbReference type="EMBL" id="KN832878">
    <property type="protein sequence ID" value="KIM99915.1"/>
    <property type="molecule type" value="Genomic_DNA"/>
</dbReference>
<dbReference type="Pfam" id="PF24852">
    <property type="entry name" value="DUF7726"/>
    <property type="match status" value="2"/>
</dbReference>